<evidence type="ECO:0000313" key="6">
    <source>
        <dbReference type="EMBL" id="PCJ22852.1"/>
    </source>
</evidence>
<dbReference type="Gene3D" id="2.40.100.10">
    <property type="entry name" value="Cyclophilin-like"/>
    <property type="match status" value="1"/>
</dbReference>
<dbReference type="GO" id="GO:0003755">
    <property type="term" value="F:peptidyl-prolyl cis-trans isomerase activity"/>
    <property type="evidence" value="ECO:0007669"/>
    <property type="project" value="UniProtKB-KW"/>
</dbReference>
<evidence type="ECO:0000256" key="3">
    <source>
        <dbReference type="ARBA" id="ARBA00023235"/>
    </source>
</evidence>
<keyword evidence="4" id="KW-0812">Transmembrane</keyword>
<dbReference type="AlphaFoldDB" id="A0A2A5AUC8"/>
<feature type="domain" description="PPIase cyclophilin-type" evidence="5">
    <location>
        <begin position="61"/>
        <end position="216"/>
    </location>
</feature>
<evidence type="ECO:0000256" key="4">
    <source>
        <dbReference type="SAM" id="Phobius"/>
    </source>
</evidence>
<keyword evidence="4" id="KW-0472">Membrane</keyword>
<keyword evidence="2" id="KW-0697">Rotamase</keyword>
<dbReference type="SUPFAM" id="SSF50891">
    <property type="entry name" value="Cyclophilin-like"/>
    <property type="match status" value="1"/>
</dbReference>
<dbReference type="PRINTS" id="PR00153">
    <property type="entry name" value="CSAPPISMRASE"/>
</dbReference>
<dbReference type="EMBL" id="NVVJ01000049">
    <property type="protein sequence ID" value="PCJ22852.1"/>
    <property type="molecule type" value="Genomic_DNA"/>
</dbReference>
<dbReference type="Pfam" id="PF00160">
    <property type="entry name" value="Pro_isomerase"/>
    <property type="match status" value="1"/>
</dbReference>
<evidence type="ECO:0000256" key="1">
    <source>
        <dbReference type="ARBA" id="ARBA00013194"/>
    </source>
</evidence>
<dbReference type="PANTHER" id="PTHR43246">
    <property type="entry name" value="PEPTIDYL-PROLYL CIS-TRANS ISOMERASE CYP38, CHLOROPLASTIC"/>
    <property type="match status" value="1"/>
</dbReference>
<dbReference type="EC" id="5.2.1.8" evidence="1"/>
<dbReference type="InterPro" id="IPR002130">
    <property type="entry name" value="Cyclophilin-type_PPIase_dom"/>
</dbReference>
<sequence length="338" mass="36804">MLLRSDIETNPQYYAFSGAFMTAVLRRILKKNASYLLVSLVFCLTAAFSNIALAGTIVRVSTTIGDYSIELLDDITPATVQNFLNYVNRNDYNGTYLHRVVDNFVVQGGAFRFQPFVGPIDVATDPPVVNEFMVSNTRGTVAMAKIDGDPNSATNQWFVNIANNSANLDSNNGGFTVFGNVLGDGLTILDAIDDLPVVALGFKAPNAPYIVETYTSPTEFVYMNVEVVQRFSSANHIYESVSGLLITSVNVDSGAELISMNFNTVASLTDVIIEANLVSVIPRKESFDGIATYSTTDTRLRIPSLEVNLNGSVSVINNVVFVLSDVALSRFTLESYDE</sequence>
<protein>
    <recommendedName>
        <fullName evidence="1">peptidylprolyl isomerase</fullName>
        <ecNumber evidence="1">5.2.1.8</ecNumber>
    </recommendedName>
</protein>
<evidence type="ECO:0000259" key="5">
    <source>
        <dbReference type="PROSITE" id="PS50072"/>
    </source>
</evidence>
<dbReference type="InterPro" id="IPR029000">
    <property type="entry name" value="Cyclophilin-like_dom_sf"/>
</dbReference>
<keyword evidence="3" id="KW-0413">Isomerase</keyword>
<evidence type="ECO:0000313" key="7">
    <source>
        <dbReference type="Proteomes" id="UP000218327"/>
    </source>
</evidence>
<name>A0A2A5AUC8_9GAMM</name>
<gene>
    <name evidence="6" type="ORF">COA96_13255</name>
</gene>
<evidence type="ECO:0000256" key="2">
    <source>
        <dbReference type="ARBA" id="ARBA00023110"/>
    </source>
</evidence>
<keyword evidence="4" id="KW-1133">Transmembrane helix</keyword>
<dbReference type="Proteomes" id="UP000218327">
    <property type="component" value="Unassembled WGS sequence"/>
</dbReference>
<proteinExistence type="predicted"/>
<organism evidence="6 7">
    <name type="scientific">SAR86 cluster bacterium</name>
    <dbReference type="NCBI Taxonomy" id="2030880"/>
    <lineage>
        <taxon>Bacteria</taxon>
        <taxon>Pseudomonadati</taxon>
        <taxon>Pseudomonadota</taxon>
        <taxon>Gammaproteobacteria</taxon>
        <taxon>SAR86 cluster</taxon>
    </lineage>
</organism>
<feature type="transmembrane region" description="Helical" evidence="4">
    <location>
        <begin position="36"/>
        <end position="58"/>
    </location>
</feature>
<dbReference type="PROSITE" id="PS50072">
    <property type="entry name" value="CSA_PPIASE_2"/>
    <property type="match status" value="1"/>
</dbReference>
<accession>A0A2A5AUC8</accession>
<comment type="caution">
    <text evidence="6">The sequence shown here is derived from an EMBL/GenBank/DDBJ whole genome shotgun (WGS) entry which is preliminary data.</text>
</comment>
<reference evidence="7" key="1">
    <citation type="submission" date="2017-08" db="EMBL/GenBank/DDBJ databases">
        <title>A dynamic microbial community with high functional redundancy inhabits the cold, oxic subseafloor aquifer.</title>
        <authorList>
            <person name="Tully B.J."/>
            <person name="Wheat C.G."/>
            <person name="Glazer B.T."/>
            <person name="Huber J.A."/>
        </authorList>
    </citation>
    <scope>NUCLEOTIDE SEQUENCE [LARGE SCALE GENOMIC DNA]</scope>
</reference>
<dbReference type="InterPro" id="IPR044665">
    <property type="entry name" value="E_coli_cyclophilin_A-like"/>
</dbReference>